<gene>
    <name evidence="2" type="ORF">E1181_00905</name>
</gene>
<dbReference type="InterPro" id="IPR005532">
    <property type="entry name" value="SUMF_dom"/>
</dbReference>
<dbReference type="PROSITE" id="PS50943">
    <property type="entry name" value="HTH_CROC1"/>
    <property type="match status" value="1"/>
</dbReference>
<accession>A0A4R4VX12</accession>
<dbReference type="InterPro" id="IPR010982">
    <property type="entry name" value="Lambda_DNA-bd_dom_sf"/>
</dbReference>
<dbReference type="AlphaFoldDB" id="A0A4R4VX12"/>
<dbReference type="GO" id="GO:0003677">
    <property type="term" value="F:DNA binding"/>
    <property type="evidence" value="ECO:0007669"/>
    <property type="project" value="InterPro"/>
</dbReference>
<dbReference type="SUPFAM" id="SSF47413">
    <property type="entry name" value="lambda repressor-like DNA-binding domains"/>
    <property type="match status" value="1"/>
</dbReference>
<dbReference type="InterPro" id="IPR001387">
    <property type="entry name" value="Cro/C1-type_HTH"/>
</dbReference>
<dbReference type="GO" id="GO:0120147">
    <property type="term" value="F:formylglycine-generating oxidase activity"/>
    <property type="evidence" value="ECO:0007669"/>
    <property type="project" value="TreeGrafter"/>
</dbReference>
<reference evidence="2 3" key="1">
    <citation type="submission" date="2019-03" db="EMBL/GenBank/DDBJ databases">
        <title>Draft genome sequences of novel Actinobacteria.</title>
        <authorList>
            <person name="Sahin N."/>
            <person name="Ay H."/>
            <person name="Saygin H."/>
        </authorList>
    </citation>
    <scope>NUCLEOTIDE SEQUENCE [LARGE SCALE GENOMIC DNA]</scope>
    <source>
        <strain evidence="2 3">16K309</strain>
    </source>
</reference>
<dbReference type="InterPro" id="IPR051043">
    <property type="entry name" value="Sulfatase_Mod_Factor_Kinase"/>
</dbReference>
<comment type="caution">
    <text evidence="2">The sequence shown here is derived from an EMBL/GenBank/DDBJ whole genome shotgun (WGS) entry which is preliminary data.</text>
</comment>
<evidence type="ECO:0000313" key="3">
    <source>
        <dbReference type="Proteomes" id="UP000295674"/>
    </source>
</evidence>
<proteinExistence type="predicted"/>
<dbReference type="RefSeq" id="WP_132671915.1">
    <property type="nucleotide sequence ID" value="NZ_SMKS01000001.1"/>
</dbReference>
<dbReference type="EMBL" id="SMKS01000001">
    <property type="protein sequence ID" value="TDD10618.1"/>
    <property type="molecule type" value="Genomic_DNA"/>
</dbReference>
<dbReference type="PANTHER" id="PTHR23150">
    <property type="entry name" value="SULFATASE MODIFYING FACTOR 1, 2"/>
    <property type="match status" value="1"/>
</dbReference>
<dbReference type="Pfam" id="PF03781">
    <property type="entry name" value="FGE-sulfatase"/>
    <property type="match status" value="1"/>
</dbReference>
<dbReference type="Gene3D" id="1.10.260.40">
    <property type="entry name" value="lambda repressor-like DNA-binding domains"/>
    <property type="match status" value="1"/>
</dbReference>
<dbReference type="Gene3D" id="3.90.1580.10">
    <property type="entry name" value="paralog of FGE (formylglycine-generating enzyme)"/>
    <property type="match status" value="1"/>
</dbReference>
<dbReference type="InterPro" id="IPR016187">
    <property type="entry name" value="CTDL_fold"/>
</dbReference>
<dbReference type="OrthoDB" id="9768004at2"/>
<protein>
    <submittedName>
        <fullName evidence="2">Helix-turn-helix domain-containing protein</fullName>
    </submittedName>
</protein>
<dbReference type="InterPro" id="IPR042095">
    <property type="entry name" value="SUMF_sf"/>
</dbReference>
<dbReference type="CDD" id="cd00093">
    <property type="entry name" value="HTH_XRE"/>
    <property type="match status" value="1"/>
</dbReference>
<feature type="domain" description="HTH cro/C1-type" evidence="1">
    <location>
        <begin position="12"/>
        <end position="42"/>
    </location>
</feature>
<keyword evidence="3" id="KW-1185">Reference proteome</keyword>
<dbReference type="Pfam" id="PF01381">
    <property type="entry name" value="HTH_3"/>
    <property type="match status" value="1"/>
</dbReference>
<organism evidence="2 3">
    <name type="scientific">Saccharopolyspora terrae</name>
    <dbReference type="NCBI Taxonomy" id="2530384"/>
    <lineage>
        <taxon>Bacteria</taxon>
        <taxon>Bacillati</taxon>
        <taxon>Actinomycetota</taxon>
        <taxon>Actinomycetes</taxon>
        <taxon>Pseudonocardiales</taxon>
        <taxon>Pseudonocardiaceae</taxon>
        <taxon>Saccharopolyspora</taxon>
    </lineage>
</organism>
<name>A0A4R4VX12_9PSEU</name>
<dbReference type="PANTHER" id="PTHR23150:SF19">
    <property type="entry name" value="FORMYLGLYCINE-GENERATING ENZYME"/>
    <property type="match status" value="1"/>
</dbReference>
<dbReference type="SUPFAM" id="SSF56436">
    <property type="entry name" value="C-type lectin-like"/>
    <property type="match status" value="1"/>
</dbReference>
<dbReference type="Proteomes" id="UP000295674">
    <property type="component" value="Unassembled WGS sequence"/>
</dbReference>
<evidence type="ECO:0000259" key="1">
    <source>
        <dbReference type="PROSITE" id="PS50943"/>
    </source>
</evidence>
<sequence length="314" mass="33925">MATVQKWTGIEIKALRTAKRMSLVEFAAHLGISERQLSNWEKAGPDITPRPVNQAALDTSLSRSDPETQARFIHLAGDALTTDDGQAEASVEPIGSSQIKHPADGAPMVKVDASVFLSGPSNEPVWLDDFYIDVHPVTNAEYALFLAATGHTAPEHWNDGKLPEELADHPVVFVTWSDAAQYAAWAGKSLPTSQQWEKAARGTRGNAYPWGDQPTPAKCNVRENGVGATTPGNCYQSGVSPYGLFDMCGNVWEWCATESRPGRHELKGGAWTSPFSRCTPSSFNDAAESMCDDDTGFRCVVSAEALDGLLNGTR</sequence>
<evidence type="ECO:0000313" key="2">
    <source>
        <dbReference type="EMBL" id="TDD10618.1"/>
    </source>
</evidence>